<dbReference type="PANTHER" id="PTHR12111:SF2">
    <property type="entry name" value="SPLICING FACTOR YJU2B-RELATED"/>
    <property type="match status" value="1"/>
</dbReference>
<feature type="region of interest" description="Disordered" evidence="2">
    <location>
        <begin position="14"/>
        <end position="35"/>
    </location>
</feature>
<feature type="compositionally biased region" description="Basic residues" evidence="2">
    <location>
        <begin position="25"/>
        <end position="34"/>
    </location>
</feature>
<protein>
    <recommendedName>
        <fullName evidence="5">Coiled-coil domain-containing protein 130</fullName>
    </recommendedName>
</protein>
<sequence length="312" mass="35615">MSTLKAARADNFYYAPDTENPPERKIKRNPKPKNHFTNILAPTSSIYSESARPDGSLIRFEMPFKIICTKCNEYIAKGVRFNAKRREIGMHYTTVIYSFTIYCKSCTNPIVIETDPENTEYVVKIGARRKVDTFDTKDAGTLTLGATIEEKQLLATNPMFRLEHQLTSGNIELPEIKDKTVNADEFQNSISDGVTEKQRITMLQTLSNARSGDSYIANYALRRKFRQEKKALIQDRKRLENFSLPLADPVSNDVTKQISFVSENKKMMKHINTMVKCKGNSLFGVKKTSCLGKKKQQLEVVRHIASKIRTRI</sequence>
<gene>
    <name evidence="3" type="ORF">BMR1_03g04280</name>
</gene>
<dbReference type="GeneID" id="24425503"/>
<dbReference type="GO" id="GO:0000398">
    <property type="term" value="P:mRNA splicing, via spliceosome"/>
    <property type="evidence" value="ECO:0007669"/>
    <property type="project" value="InterPro"/>
</dbReference>
<reference evidence="3 4" key="2">
    <citation type="journal article" date="2013" name="PLoS ONE">
        <title>Whole genome mapping and re-organization of the nuclear and mitochondrial genomes of Babesia microti isolates.</title>
        <authorList>
            <person name="Cornillot E."/>
            <person name="Dassouli A."/>
            <person name="Garg A."/>
            <person name="Pachikara N."/>
            <person name="Randazzo S."/>
            <person name="Depoix D."/>
            <person name="Carcy B."/>
            <person name="Delbecq S."/>
            <person name="Frutos R."/>
            <person name="Silva J.C."/>
            <person name="Sutton R."/>
            <person name="Krause P.J."/>
            <person name="Mamoun C.B."/>
        </authorList>
    </citation>
    <scope>NUCLEOTIDE SEQUENCE [LARGE SCALE GENOMIC DNA]</scope>
    <source>
        <strain evidence="3 4">RI</strain>
    </source>
</reference>
<evidence type="ECO:0008006" key="5">
    <source>
        <dbReference type="Google" id="ProtNLM"/>
    </source>
</evidence>
<dbReference type="InterPro" id="IPR007590">
    <property type="entry name" value="Saf4/Yju2"/>
</dbReference>
<dbReference type="GO" id="GO:0071014">
    <property type="term" value="C:post-mRNA release spliceosomal complex"/>
    <property type="evidence" value="ECO:0007669"/>
    <property type="project" value="TreeGrafter"/>
</dbReference>
<evidence type="ECO:0000256" key="2">
    <source>
        <dbReference type="SAM" id="MobiDB-lite"/>
    </source>
</evidence>
<evidence type="ECO:0000313" key="4">
    <source>
        <dbReference type="Proteomes" id="UP000002899"/>
    </source>
</evidence>
<dbReference type="KEGG" id="bmic:BMR1_03g04280"/>
<reference evidence="3 4" key="3">
    <citation type="journal article" date="2016" name="Sci. Rep.">
        <title>Genome-wide diversity and gene expression profiling of Babesia microti isolates identify polymorphic genes that mediate host-pathogen interactions.</title>
        <authorList>
            <person name="Silva J.C."/>
            <person name="Cornillot E."/>
            <person name="McCracken C."/>
            <person name="Usmani-Brown S."/>
            <person name="Dwivedi A."/>
            <person name="Ifeonu O.O."/>
            <person name="Crabtree J."/>
            <person name="Gotia H.T."/>
            <person name="Virji A.Z."/>
            <person name="Reynes C."/>
            <person name="Colinge J."/>
            <person name="Kumar V."/>
            <person name="Lawres L."/>
            <person name="Pazzi J.E."/>
            <person name="Pablo J.V."/>
            <person name="Hung C."/>
            <person name="Brancato J."/>
            <person name="Kumari P."/>
            <person name="Orvis J."/>
            <person name="Tretina K."/>
            <person name="Chibucos M."/>
            <person name="Ott S."/>
            <person name="Sadzewicz L."/>
            <person name="Sengamalay N."/>
            <person name="Shetty A.C."/>
            <person name="Su Q."/>
            <person name="Tallon L."/>
            <person name="Fraser C.M."/>
            <person name="Frutos R."/>
            <person name="Molina D.M."/>
            <person name="Krause P.J."/>
            <person name="Ben Mamoun C."/>
        </authorList>
    </citation>
    <scope>NUCLEOTIDE SEQUENCE [LARGE SCALE GENOMIC DNA]</scope>
    <source>
        <strain evidence="3 4">RI</strain>
    </source>
</reference>
<evidence type="ECO:0000256" key="1">
    <source>
        <dbReference type="ARBA" id="ARBA00005595"/>
    </source>
</evidence>
<dbReference type="VEuPathDB" id="PiroplasmaDB:BMR1_03g04280"/>
<dbReference type="GO" id="GO:0005684">
    <property type="term" value="C:U2-type spliceosomal complex"/>
    <property type="evidence" value="ECO:0007669"/>
    <property type="project" value="TreeGrafter"/>
</dbReference>
<comment type="similarity">
    <text evidence="1">Belongs to the CWC16 family.</text>
</comment>
<accession>A0A0K3AV27</accession>
<keyword evidence="4" id="KW-1185">Reference proteome</keyword>
<dbReference type="Pfam" id="PF04502">
    <property type="entry name" value="Saf4_Yju2"/>
    <property type="match status" value="1"/>
</dbReference>
<dbReference type="OrthoDB" id="360327at2759"/>
<dbReference type="PANTHER" id="PTHR12111">
    <property type="entry name" value="SPLICING FACTOR YJU2"/>
    <property type="match status" value="1"/>
</dbReference>
<dbReference type="OMA" id="DSYLANC"/>
<dbReference type="RefSeq" id="XP_012649467.1">
    <property type="nucleotide sequence ID" value="XM_012794013.1"/>
</dbReference>
<dbReference type="Proteomes" id="UP000002899">
    <property type="component" value="Chromosome III"/>
</dbReference>
<dbReference type="AlphaFoldDB" id="A0A0K3AV27"/>
<proteinExistence type="inferred from homology"/>
<dbReference type="EMBL" id="LN871598">
    <property type="protein sequence ID" value="CTQ41456.1"/>
    <property type="molecule type" value="Genomic_DNA"/>
</dbReference>
<organism evidence="3 4">
    <name type="scientific">Babesia microti (strain RI)</name>
    <dbReference type="NCBI Taxonomy" id="1133968"/>
    <lineage>
        <taxon>Eukaryota</taxon>
        <taxon>Sar</taxon>
        <taxon>Alveolata</taxon>
        <taxon>Apicomplexa</taxon>
        <taxon>Aconoidasida</taxon>
        <taxon>Piroplasmida</taxon>
        <taxon>Babesiidae</taxon>
        <taxon>Babesia</taxon>
    </lineage>
</organism>
<evidence type="ECO:0000313" key="3">
    <source>
        <dbReference type="EMBL" id="CTQ41456.1"/>
    </source>
</evidence>
<reference evidence="3 4" key="1">
    <citation type="journal article" date="2012" name="Nucleic Acids Res.">
        <title>Sequencing of the smallest Apicomplexan genome from the human pathogen Babesia microti.</title>
        <authorList>
            <person name="Cornillot E."/>
            <person name="Hadj-Kaddour K."/>
            <person name="Dassouli A."/>
            <person name="Noel B."/>
            <person name="Ranwez V."/>
            <person name="Vacherie B."/>
            <person name="Augagneur Y."/>
            <person name="Bres V."/>
            <person name="Duclos A."/>
            <person name="Randazzo S."/>
            <person name="Carcy B."/>
            <person name="Debierre-Grockiego F."/>
            <person name="Delbecq S."/>
            <person name="Moubri-Menage K."/>
            <person name="Shams-Eldin H."/>
            <person name="Usmani-Brown S."/>
            <person name="Bringaud F."/>
            <person name="Wincker P."/>
            <person name="Vivares C.P."/>
            <person name="Schwarz R.T."/>
            <person name="Schetters T.P."/>
            <person name="Krause P.J."/>
            <person name="Gorenflot A."/>
            <person name="Berry V."/>
            <person name="Barbe V."/>
            <person name="Ben Mamoun C."/>
        </authorList>
    </citation>
    <scope>NUCLEOTIDE SEQUENCE [LARGE SCALE GENOMIC DNA]</scope>
    <source>
        <strain evidence="3 4">RI</strain>
    </source>
</reference>
<name>A0A0K3AV27_BABMR</name>